<dbReference type="PROSITE" id="PS00330">
    <property type="entry name" value="HEMOLYSIN_CALCIUM"/>
    <property type="match status" value="6"/>
</dbReference>
<sequence>MDPINGNNNDNILNGTPEDDILNGLGGNDTLVGSAGADEMNGGDGFDTADYSGSAAGIVVGTTTVSGGDAQGDTLTSIERIIGSDFVDRIRFEPGTVFSEFDGGAGDDRIEVRSSFGGSDNTPVTILGGAGNDRITFFRGAINDPELVGSIFDGGEGDRDSFQLFSSGTYDFTQTVITGFERLNFAGNVDNYFVSLTDVQISEFESVETRRAGTLEVTIEMGELDSIDLTGLGLNGANATPQTFFIVGDEDDEVLVGSRTGDQIEGNDGDDIIDGGNGLDVLFGGEGDDTITGGAGNDIIDGGEDTDTAVFAGNKGTFTFDLNASDVLSVTSLNGDVDLLTNIELIEFDDGTFTIDELFPSSVPTEGDDFINGSAADDVIDALGGNDVVNGLAGNDMLFGGLGNDTLDGGEGADELYGGAGRDVLIGGEGTDTLVGGSGNDNYFVSDASDVITELTDEGFDQVFTDLASFTLGANLERLNFTDTGNHTGRGNELDNRFAGNAGLDKFVIDAGGADIFSGGGGEDSFDARSSANGIDINLETGIHGRDAEGDTFASIEKFFGSNTADDTMITGLARAKFSGFGGNDTLTGGSSIDFLGGGSGEDVLNGMAGRDTLQGDLGDDIMTGGDGRDQFLYVRAAFGQDTITDFQDELDFFKIFTGNNPTNGVASSLDDFTITNNGTSSVTLSLDSDPTNTITINGVNGDNVIIDEGDFFFF</sequence>
<evidence type="ECO:0000256" key="3">
    <source>
        <dbReference type="SAM" id="MobiDB-lite"/>
    </source>
</evidence>
<gene>
    <name evidence="4" type="ORF">ACFQ14_11860</name>
</gene>
<reference evidence="5" key="1">
    <citation type="journal article" date="2019" name="Int. J. Syst. Evol. Microbiol.">
        <title>The Global Catalogue of Microorganisms (GCM) 10K type strain sequencing project: providing services to taxonomists for standard genome sequencing and annotation.</title>
        <authorList>
            <consortium name="The Broad Institute Genomics Platform"/>
            <consortium name="The Broad Institute Genome Sequencing Center for Infectious Disease"/>
            <person name="Wu L."/>
            <person name="Ma J."/>
        </authorList>
    </citation>
    <scope>NUCLEOTIDE SEQUENCE [LARGE SCALE GENOMIC DNA]</scope>
    <source>
        <strain evidence="5">CCUG 60023</strain>
    </source>
</reference>
<keyword evidence="2" id="KW-0964">Secreted</keyword>
<comment type="subcellular location">
    <subcellularLocation>
        <location evidence="1">Secreted</location>
    </subcellularLocation>
</comment>
<evidence type="ECO:0000256" key="2">
    <source>
        <dbReference type="ARBA" id="ARBA00022525"/>
    </source>
</evidence>
<accession>A0ABW3FJK6</accession>
<evidence type="ECO:0000313" key="4">
    <source>
        <dbReference type="EMBL" id="MFD0917105.1"/>
    </source>
</evidence>
<dbReference type="Proteomes" id="UP001597101">
    <property type="component" value="Unassembled WGS sequence"/>
</dbReference>
<dbReference type="Gene3D" id="2.150.10.10">
    <property type="entry name" value="Serralysin-like metalloprotease, C-terminal"/>
    <property type="match status" value="4"/>
</dbReference>
<name>A0ABW3FJK6_9HYPH</name>
<evidence type="ECO:0000256" key="1">
    <source>
        <dbReference type="ARBA" id="ARBA00004613"/>
    </source>
</evidence>
<dbReference type="InterPro" id="IPR011049">
    <property type="entry name" value="Serralysin-like_metalloprot_C"/>
</dbReference>
<dbReference type="PANTHER" id="PTHR38340">
    <property type="entry name" value="S-LAYER PROTEIN"/>
    <property type="match status" value="1"/>
</dbReference>
<protein>
    <submittedName>
        <fullName evidence="4">Calcium-binding protein</fullName>
    </submittedName>
</protein>
<comment type="caution">
    <text evidence="4">The sequence shown here is derived from an EMBL/GenBank/DDBJ whole genome shotgun (WGS) entry which is preliminary data.</text>
</comment>
<proteinExistence type="predicted"/>
<dbReference type="PRINTS" id="PR00313">
    <property type="entry name" value="CABNDNGRPT"/>
</dbReference>
<dbReference type="PANTHER" id="PTHR38340:SF1">
    <property type="entry name" value="S-LAYER PROTEIN"/>
    <property type="match status" value="1"/>
</dbReference>
<dbReference type="EMBL" id="JBHTJV010000010">
    <property type="protein sequence ID" value="MFD0917105.1"/>
    <property type="molecule type" value="Genomic_DNA"/>
</dbReference>
<evidence type="ECO:0000313" key="5">
    <source>
        <dbReference type="Proteomes" id="UP001597101"/>
    </source>
</evidence>
<dbReference type="InterPro" id="IPR050557">
    <property type="entry name" value="RTX_toxin/Mannuronan_C5-epim"/>
</dbReference>
<organism evidence="4 5">
    <name type="scientific">Pseudahrensia aquimaris</name>
    <dbReference type="NCBI Taxonomy" id="744461"/>
    <lineage>
        <taxon>Bacteria</taxon>
        <taxon>Pseudomonadati</taxon>
        <taxon>Pseudomonadota</taxon>
        <taxon>Alphaproteobacteria</taxon>
        <taxon>Hyphomicrobiales</taxon>
        <taxon>Ahrensiaceae</taxon>
        <taxon>Pseudahrensia</taxon>
    </lineage>
</organism>
<dbReference type="RefSeq" id="WP_377212968.1">
    <property type="nucleotide sequence ID" value="NZ_JBHTJV010000010.1"/>
</dbReference>
<feature type="compositionally biased region" description="Low complexity" evidence="3">
    <location>
        <begin position="1"/>
        <end position="15"/>
    </location>
</feature>
<dbReference type="InterPro" id="IPR001343">
    <property type="entry name" value="Hemolysn_Ca-bd"/>
</dbReference>
<keyword evidence="5" id="KW-1185">Reference proteome</keyword>
<feature type="region of interest" description="Disordered" evidence="3">
    <location>
        <begin position="1"/>
        <end position="27"/>
    </location>
</feature>
<dbReference type="InterPro" id="IPR018511">
    <property type="entry name" value="Hemolysin-typ_Ca-bd_CS"/>
</dbReference>
<dbReference type="Pfam" id="PF00353">
    <property type="entry name" value="HemolysinCabind"/>
    <property type="match status" value="6"/>
</dbReference>
<dbReference type="SUPFAM" id="SSF51120">
    <property type="entry name" value="beta-Roll"/>
    <property type="match status" value="4"/>
</dbReference>